<sequence length="77" mass="8617">MASWYATAREPVACEHCARTSRATGDQVQGWSHPRGQPWSDYFQNVATTNDAAMQPMPTSMFQLPMAFMNGMYAPPM</sequence>
<dbReference type="KEGG" id="cgrn:4412665_00578"/>
<organism evidence="1 2">
    <name type="scientific">Cutibacterium granulosum</name>
    <dbReference type="NCBI Taxonomy" id="33011"/>
    <lineage>
        <taxon>Bacteria</taxon>
        <taxon>Bacillati</taxon>
        <taxon>Actinomycetota</taxon>
        <taxon>Actinomycetes</taxon>
        <taxon>Propionibacteriales</taxon>
        <taxon>Propionibacteriaceae</taxon>
        <taxon>Cutibacterium</taxon>
    </lineage>
</organism>
<protein>
    <submittedName>
        <fullName evidence="1">Uncharacterized protein</fullName>
    </submittedName>
</protein>
<reference evidence="1 2" key="1">
    <citation type="submission" date="2017-06" db="EMBL/GenBank/DDBJ databases">
        <authorList>
            <consortium name="Pathogen Informatics"/>
        </authorList>
    </citation>
    <scope>NUCLEOTIDE SEQUENCE [LARGE SCALE GENOMIC DNA]</scope>
    <source>
        <strain evidence="1 2">NCTC11865</strain>
    </source>
</reference>
<accession>A0A239W9T4</accession>
<dbReference type="Proteomes" id="UP000215332">
    <property type="component" value="Chromosome 1"/>
</dbReference>
<evidence type="ECO:0000313" key="1">
    <source>
        <dbReference type="EMBL" id="SNV31271.1"/>
    </source>
</evidence>
<gene>
    <name evidence="1" type="ORF">SAMEA4412665_00578</name>
</gene>
<evidence type="ECO:0000313" key="2">
    <source>
        <dbReference type="Proteomes" id="UP000215332"/>
    </source>
</evidence>
<name>A0A239W9T4_9ACTN</name>
<dbReference type="EMBL" id="LT906441">
    <property type="protein sequence ID" value="SNV31271.1"/>
    <property type="molecule type" value="Genomic_DNA"/>
</dbReference>
<proteinExistence type="predicted"/>
<dbReference type="AlphaFoldDB" id="A0A239W9T4"/>